<dbReference type="PANTHER" id="PTHR19431">
    <property type="entry name" value="60S RIBOSOMAL PROTEIN L4"/>
    <property type="match status" value="1"/>
</dbReference>
<dbReference type="SUPFAM" id="SSF52166">
    <property type="entry name" value="Ribosomal protein L4"/>
    <property type="match status" value="1"/>
</dbReference>
<evidence type="ECO:0000256" key="1">
    <source>
        <dbReference type="ARBA" id="ARBA00004141"/>
    </source>
</evidence>
<dbReference type="Gene3D" id="3.40.1370.10">
    <property type="match status" value="1"/>
</dbReference>
<evidence type="ECO:0000256" key="4">
    <source>
        <dbReference type="ARBA" id="ARBA00022980"/>
    </source>
</evidence>
<proteinExistence type="inferred from homology"/>
<reference evidence="10 11" key="1">
    <citation type="journal article" date="2023" name="Hortic Res">
        <title>The complete reference genome for grapevine (Vitis vinifera L.) genetics and breeding.</title>
        <authorList>
            <person name="Shi X."/>
            <person name="Cao S."/>
            <person name="Wang X."/>
            <person name="Huang S."/>
            <person name="Wang Y."/>
            <person name="Liu Z."/>
            <person name="Liu W."/>
            <person name="Leng X."/>
            <person name="Peng Y."/>
            <person name="Wang N."/>
            <person name="Wang Y."/>
            <person name="Ma Z."/>
            <person name="Xu X."/>
            <person name="Zhang F."/>
            <person name="Xue H."/>
            <person name="Zhong H."/>
            <person name="Wang Y."/>
            <person name="Zhang K."/>
            <person name="Velt A."/>
            <person name="Avia K."/>
            <person name="Holtgrawe D."/>
            <person name="Grimplet J."/>
            <person name="Matus J.T."/>
            <person name="Ware D."/>
            <person name="Wu X."/>
            <person name="Wang H."/>
            <person name="Liu C."/>
            <person name="Fang Y."/>
            <person name="Rustenholz C."/>
            <person name="Cheng Z."/>
            <person name="Xiao H."/>
            <person name="Zhou Y."/>
        </authorList>
    </citation>
    <scope>NUCLEOTIDE SEQUENCE [LARGE SCALE GENOMIC DNA]</scope>
    <source>
        <strain evidence="11">cv. Pinot noir / PN40024</strain>
        <tissue evidence="10">Leaf</tissue>
    </source>
</reference>
<keyword evidence="5 8" id="KW-1133">Transmembrane helix</keyword>
<evidence type="ECO:0000313" key="11">
    <source>
        <dbReference type="Proteomes" id="UP001227230"/>
    </source>
</evidence>
<keyword evidence="7" id="KW-0687">Ribonucleoprotein</keyword>
<dbReference type="InterPro" id="IPR023574">
    <property type="entry name" value="Ribosomal_uL4_dom_sf"/>
</dbReference>
<feature type="transmembrane region" description="Helical" evidence="8">
    <location>
        <begin position="119"/>
        <end position="142"/>
    </location>
</feature>
<keyword evidence="6 8" id="KW-0472">Membrane</keyword>
<evidence type="ECO:0000256" key="5">
    <source>
        <dbReference type="ARBA" id="ARBA00022989"/>
    </source>
</evidence>
<evidence type="ECO:0000256" key="6">
    <source>
        <dbReference type="ARBA" id="ARBA00023136"/>
    </source>
</evidence>
<dbReference type="InterPro" id="IPR045240">
    <property type="entry name" value="Ribosomal_uL4_euk/arch"/>
</dbReference>
<evidence type="ECO:0000259" key="9">
    <source>
        <dbReference type="Pfam" id="PF00916"/>
    </source>
</evidence>
<dbReference type="Proteomes" id="UP001227230">
    <property type="component" value="Chromosome 2"/>
</dbReference>
<keyword evidence="4" id="KW-0689">Ribosomal protein</keyword>
<keyword evidence="3 8" id="KW-0812">Transmembrane</keyword>
<comment type="subcellular location">
    <subcellularLocation>
        <location evidence="1">Membrane</location>
        <topology evidence="1">Multi-pass membrane protein</topology>
    </subcellularLocation>
</comment>
<feature type="domain" description="SLC26A/SulP transporter" evidence="9">
    <location>
        <begin position="108"/>
        <end position="164"/>
    </location>
</feature>
<keyword evidence="11" id="KW-1185">Reference proteome</keyword>
<evidence type="ECO:0000256" key="8">
    <source>
        <dbReference type="SAM" id="Phobius"/>
    </source>
</evidence>
<accession>A0ABY9BKX0</accession>
<dbReference type="EMBL" id="CP126649">
    <property type="protein sequence ID" value="WJZ83207.1"/>
    <property type="molecule type" value="Genomic_DNA"/>
</dbReference>
<sequence length="172" mass="18707">MATDDGNIIPLLDVMKASTRPDIVNFIHSNISKNSLVSVIATSAVLSLVMARGHRIESVLELPLVIGDSTKSVDKTSTTIDILKQVGACPDVEKAKDNYGIHPRKDFLVMKHLGKIKKYLWFLRAAGPLTGVVLGIVFVKIFHPSSISVVGKIPQGLPKFYVPKSFGICLDL</sequence>
<name>A0ABY9BKX0_VITVI</name>
<dbReference type="InterPro" id="IPR011547">
    <property type="entry name" value="SLC26A/SulP_dom"/>
</dbReference>
<evidence type="ECO:0000256" key="7">
    <source>
        <dbReference type="ARBA" id="ARBA00023274"/>
    </source>
</evidence>
<comment type="similarity">
    <text evidence="2">Belongs to the universal ribosomal protein uL4 family.</text>
</comment>
<protein>
    <recommendedName>
        <fullName evidence="9">SLC26A/SulP transporter domain-containing protein</fullName>
    </recommendedName>
</protein>
<evidence type="ECO:0000256" key="2">
    <source>
        <dbReference type="ARBA" id="ARBA00010528"/>
    </source>
</evidence>
<evidence type="ECO:0000313" key="10">
    <source>
        <dbReference type="EMBL" id="WJZ83207.1"/>
    </source>
</evidence>
<organism evidence="10 11">
    <name type="scientific">Vitis vinifera</name>
    <name type="common">Grape</name>
    <dbReference type="NCBI Taxonomy" id="29760"/>
    <lineage>
        <taxon>Eukaryota</taxon>
        <taxon>Viridiplantae</taxon>
        <taxon>Streptophyta</taxon>
        <taxon>Embryophyta</taxon>
        <taxon>Tracheophyta</taxon>
        <taxon>Spermatophyta</taxon>
        <taxon>Magnoliopsida</taxon>
        <taxon>eudicotyledons</taxon>
        <taxon>Gunneridae</taxon>
        <taxon>Pentapetalae</taxon>
        <taxon>rosids</taxon>
        <taxon>Vitales</taxon>
        <taxon>Vitaceae</taxon>
        <taxon>Viteae</taxon>
        <taxon>Vitis</taxon>
    </lineage>
</organism>
<gene>
    <name evidence="10" type="ORF">VitviT2T_002909</name>
</gene>
<dbReference type="Pfam" id="PF00916">
    <property type="entry name" value="Sulfate_transp"/>
    <property type="match status" value="1"/>
</dbReference>
<evidence type="ECO:0000256" key="3">
    <source>
        <dbReference type="ARBA" id="ARBA00022692"/>
    </source>
</evidence>